<evidence type="ECO:0000313" key="2">
    <source>
        <dbReference type="Proteomes" id="UP000597338"/>
    </source>
</evidence>
<proteinExistence type="predicted"/>
<dbReference type="Proteomes" id="UP000597338">
    <property type="component" value="Unassembled WGS sequence"/>
</dbReference>
<evidence type="ECO:0000313" key="1">
    <source>
        <dbReference type="EMBL" id="GGC18294.1"/>
    </source>
</evidence>
<dbReference type="EMBL" id="BMIK01000002">
    <property type="protein sequence ID" value="GGC18294.1"/>
    <property type="molecule type" value="Genomic_DNA"/>
</dbReference>
<protein>
    <submittedName>
        <fullName evidence="1">Uncharacterized protein</fullName>
    </submittedName>
</protein>
<name>A0ABQ1L8B2_9SPHI</name>
<keyword evidence="2" id="KW-1185">Reference proteome</keyword>
<reference evidence="2" key="1">
    <citation type="journal article" date="2019" name="Int. J. Syst. Evol. Microbiol.">
        <title>The Global Catalogue of Microorganisms (GCM) 10K type strain sequencing project: providing services to taxonomists for standard genome sequencing and annotation.</title>
        <authorList>
            <consortium name="The Broad Institute Genomics Platform"/>
            <consortium name="The Broad Institute Genome Sequencing Center for Infectious Disease"/>
            <person name="Wu L."/>
            <person name="Ma J."/>
        </authorList>
    </citation>
    <scope>NUCLEOTIDE SEQUENCE [LARGE SCALE GENOMIC DNA]</scope>
    <source>
        <strain evidence="2">CGMCC 1.15342</strain>
    </source>
</reference>
<sequence>MKYLITLLLLACGYISIAQIKPYNESASYFKQPTQIDTTRGNFSTKDMYRAYRRAGTGFTSMTKTQRRLENRIAKFAKSKGKSFIVLGSQFSQPPYILGNYPRMEIIFVLVD</sequence>
<accession>A0ABQ1L8B2</accession>
<gene>
    <name evidence="1" type="ORF">GCM10011386_07750</name>
</gene>
<comment type="caution">
    <text evidence="1">The sequence shown here is derived from an EMBL/GenBank/DDBJ whole genome shotgun (WGS) entry which is preliminary data.</text>
</comment>
<organism evidence="1 2">
    <name type="scientific">Parapedobacter defluvii</name>
    <dbReference type="NCBI Taxonomy" id="2045106"/>
    <lineage>
        <taxon>Bacteria</taxon>
        <taxon>Pseudomonadati</taxon>
        <taxon>Bacteroidota</taxon>
        <taxon>Sphingobacteriia</taxon>
        <taxon>Sphingobacteriales</taxon>
        <taxon>Sphingobacteriaceae</taxon>
        <taxon>Parapedobacter</taxon>
    </lineage>
</organism>